<comment type="caution">
    <text evidence="4">The sequence shown here is derived from an EMBL/GenBank/DDBJ whole genome shotgun (WGS) entry which is preliminary data.</text>
</comment>
<keyword evidence="2 3" id="KW-0802">TPR repeat</keyword>
<dbReference type="SMART" id="SM00028">
    <property type="entry name" value="TPR"/>
    <property type="match status" value="10"/>
</dbReference>
<accession>A0A1S1YYB5</accession>
<reference evidence="4 5" key="1">
    <citation type="journal article" date="2012" name="Int. J. Syst. Evol. Microbiol.">
        <title>Flammeovirga pacifica sp. nov., isolated from deep-sea sediment.</title>
        <authorList>
            <person name="Xu H."/>
            <person name="Fu Y."/>
            <person name="Yang N."/>
            <person name="Ding Z."/>
            <person name="Lai Q."/>
            <person name="Zeng R."/>
        </authorList>
    </citation>
    <scope>NUCLEOTIDE SEQUENCE [LARGE SCALE GENOMIC DNA]</scope>
    <source>
        <strain evidence="5">DSM 24597 / LMG 26175 / WPAGA1</strain>
    </source>
</reference>
<feature type="repeat" description="TPR" evidence="3">
    <location>
        <begin position="531"/>
        <end position="564"/>
    </location>
</feature>
<name>A0A1S1YYB5_FLAPC</name>
<dbReference type="OrthoDB" id="1523318at2"/>
<dbReference type="AlphaFoldDB" id="A0A1S1YYB5"/>
<keyword evidence="5" id="KW-1185">Reference proteome</keyword>
<feature type="repeat" description="TPR" evidence="3">
    <location>
        <begin position="599"/>
        <end position="632"/>
    </location>
</feature>
<dbReference type="Proteomes" id="UP000179797">
    <property type="component" value="Unassembled WGS sequence"/>
</dbReference>
<dbReference type="PANTHER" id="PTHR44858">
    <property type="entry name" value="TETRATRICOPEPTIDE REPEAT PROTEIN 6"/>
    <property type="match status" value="1"/>
</dbReference>
<dbReference type="InterPro" id="IPR019734">
    <property type="entry name" value="TPR_rpt"/>
</dbReference>
<dbReference type="Gene3D" id="1.25.40.10">
    <property type="entry name" value="Tetratricopeptide repeat domain"/>
    <property type="match status" value="3"/>
</dbReference>
<feature type="repeat" description="TPR" evidence="3">
    <location>
        <begin position="392"/>
        <end position="425"/>
    </location>
</feature>
<evidence type="ECO:0000313" key="5">
    <source>
        <dbReference type="Proteomes" id="UP000179797"/>
    </source>
</evidence>
<organism evidence="4 5">
    <name type="scientific">Flammeovirga pacifica</name>
    <dbReference type="NCBI Taxonomy" id="915059"/>
    <lineage>
        <taxon>Bacteria</taxon>
        <taxon>Pseudomonadati</taxon>
        <taxon>Bacteroidota</taxon>
        <taxon>Cytophagia</taxon>
        <taxon>Cytophagales</taxon>
        <taxon>Flammeovirgaceae</taxon>
        <taxon>Flammeovirga</taxon>
    </lineage>
</organism>
<feature type="repeat" description="TPR" evidence="3">
    <location>
        <begin position="461"/>
        <end position="494"/>
    </location>
</feature>
<dbReference type="STRING" id="915059.NH26_06255"/>
<dbReference type="SUPFAM" id="SSF48452">
    <property type="entry name" value="TPR-like"/>
    <property type="match status" value="1"/>
</dbReference>
<dbReference type="InterPro" id="IPR011990">
    <property type="entry name" value="TPR-like_helical_dom_sf"/>
</dbReference>
<dbReference type="InterPro" id="IPR050498">
    <property type="entry name" value="Ycf3"/>
</dbReference>
<dbReference type="Pfam" id="PF13414">
    <property type="entry name" value="TPR_11"/>
    <property type="match status" value="1"/>
</dbReference>
<evidence type="ECO:0000313" key="4">
    <source>
        <dbReference type="EMBL" id="OHX65980.1"/>
    </source>
</evidence>
<dbReference type="Pfam" id="PF07719">
    <property type="entry name" value="TPR_2"/>
    <property type="match status" value="1"/>
</dbReference>
<dbReference type="EMBL" id="JRYR02000001">
    <property type="protein sequence ID" value="OHX65980.1"/>
    <property type="molecule type" value="Genomic_DNA"/>
</dbReference>
<feature type="repeat" description="TPR" evidence="3">
    <location>
        <begin position="634"/>
        <end position="667"/>
    </location>
</feature>
<sequence length="749" mass="87113">MNKLYYLGLILFGLSTSITLSQEKTDLSKTIIKEGNWHGEFIYNSGLSFPISIEVEKSKKGKFSGTLYWYNYFNTKTKISGDLTKKQPEFHEYELEFGKAMNFGDYFIESVKNDTLIAYSTNDDTNQKDATFRLIHESKIDQEALTQIEKNIQVNVDKFGTQEFSFIKNEKLQQEVLDKTKAVALADTSYSKPFRVVGSVTQENQFSGELEGYFKLPNYTYLKFRIMGIEVMSGKNPMESWTYSSIENKLTVNATEKDTESEESSPIMKSNLHDLIEKGYKVRNFGEGKVNGEDCYRVVIEKGMDYRGFYFSKDNFFPLREEKESGINEYKLRMEDVTPIMEEIVQIGMKDKFIMTFDSVFRNQEVDTLLFYPTEAMLAVKVKQENSQVKGADYFNDKGIAFFKQGDYEKAKAEFDNAININRNNSTYFSNRGRTNLELSNFYEAISDFNQSNQLSEGPKEELHYYLGLAKFNLKDYNNAIVDFNRAVKEDTAHLNRKFYNYLALSYYNSNQKDSAMVYFEVCANQEDAIAMDYYNYGYLLRGSEEYEKSIPYFQKVTDLEPENDHYKNHFGISLYAAGRFDEARVQFKQAISLNPNVVDYYNNLGDVYYQLDSINNALVNYQKVENLIEKDNDNIFFKLGRTYHADGDYINAMKYYDKAIALNTTNAKYYDSRGYLKKIVNDKKGAIQDFTTSINIYNKDPEIYYQRGLIQKDLHNNQSACNDFHLAVEYGHKEAQKLIDEDCNFKEQ</sequence>
<dbReference type="PROSITE" id="PS50005">
    <property type="entry name" value="TPR"/>
    <property type="match status" value="6"/>
</dbReference>
<dbReference type="PANTHER" id="PTHR44858:SF1">
    <property type="entry name" value="UDP-N-ACETYLGLUCOSAMINE--PEPTIDE N-ACETYLGLUCOSAMINYLTRANSFERASE SPINDLY-RELATED"/>
    <property type="match status" value="1"/>
</dbReference>
<evidence type="ECO:0000256" key="3">
    <source>
        <dbReference type="PROSITE-ProRule" id="PRU00339"/>
    </source>
</evidence>
<feature type="repeat" description="TPR" evidence="3">
    <location>
        <begin position="565"/>
        <end position="598"/>
    </location>
</feature>
<protein>
    <submittedName>
        <fullName evidence="4">Uncharacterized protein</fullName>
    </submittedName>
</protein>
<dbReference type="RefSeq" id="WP_044218902.1">
    <property type="nucleotide sequence ID" value="NZ_JRYR02000001.1"/>
</dbReference>
<dbReference type="Pfam" id="PF13181">
    <property type="entry name" value="TPR_8"/>
    <property type="match status" value="3"/>
</dbReference>
<proteinExistence type="predicted"/>
<evidence type="ECO:0000256" key="2">
    <source>
        <dbReference type="ARBA" id="ARBA00022803"/>
    </source>
</evidence>
<dbReference type="InterPro" id="IPR013105">
    <property type="entry name" value="TPR_2"/>
</dbReference>
<evidence type="ECO:0000256" key="1">
    <source>
        <dbReference type="ARBA" id="ARBA00022737"/>
    </source>
</evidence>
<gene>
    <name evidence="4" type="ORF">NH26_06255</name>
</gene>
<keyword evidence="1" id="KW-0677">Repeat</keyword>